<name>A0A195FGS4_9HYME</name>
<feature type="non-terminal residue" evidence="2">
    <location>
        <position position="1"/>
    </location>
</feature>
<evidence type="ECO:0000256" key="1">
    <source>
        <dbReference type="SAM" id="MobiDB-lite"/>
    </source>
</evidence>
<dbReference type="Proteomes" id="UP000078541">
    <property type="component" value="Unassembled WGS sequence"/>
</dbReference>
<evidence type="ECO:0000313" key="2">
    <source>
        <dbReference type="EMBL" id="KYN39885.1"/>
    </source>
</evidence>
<sequence length="151" mass="17275">GGGGGRGMGGRGDGTRKRKERRESARERKRVLEIRLLHRAAEWEKPKALVTFLYVNLGRCTFRPAHLGAVFEVKEGVSSNETGPRLAREFLMRFYRRIPALSRLSSARKSVEVIAICRNIISAILKIRCFLRSRKNTSAYCRLNFPLRMKI</sequence>
<proteinExistence type="predicted"/>
<dbReference type="EMBL" id="KQ981560">
    <property type="protein sequence ID" value="KYN39885.1"/>
    <property type="molecule type" value="Genomic_DNA"/>
</dbReference>
<feature type="compositionally biased region" description="Gly residues" evidence="1">
    <location>
        <begin position="1"/>
        <end position="12"/>
    </location>
</feature>
<evidence type="ECO:0000313" key="3">
    <source>
        <dbReference type="Proteomes" id="UP000078541"/>
    </source>
</evidence>
<organism evidence="2 3">
    <name type="scientific">Trachymyrmex septentrionalis</name>
    <dbReference type="NCBI Taxonomy" id="34720"/>
    <lineage>
        <taxon>Eukaryota</taxon>
        <taxon>Metazoa</taxon>
        <taxon>Ecdysozoa</taxon>
        <taxon>Arthropoda</taxon>
        <taxon>Hexapoda</taxon>
        <taxon>Insecta</taxon>
        <taxon>Pterygota</taxon>
        <taxon>Neoptera</taxon>
        <taxon>Endopterygota</taxon>
        <taxon>Hymenoptera</taxon>
        <taxon>Apocrita</taxon>
        <taxon>Aculeata</taxon>
        <taxon>Formicoidea</taxon>
        <taxon>Formicidae</taxon>
        <taxon>Myrmicinae</taxon>
        <taxon>Trachymyrmex</taxon>
    </lineage>
</organism>
<gene>
    <name evidence="2" type="ORF">ALC56_05653</name>
</gene>
<accession>A0A195FGS4</accession>
<keyword evidence="3" id="KW-1185">Reference proteome</keyword>
<reference evidence="2 3" key="1">
    <citation type="submission" date="2016-03" db="EMBL/GenBank/DDBJ databases">
        <title>Trachymyrmex septentrionalis WGS genome.</title>
        <authorList>
            <person name="Nygaard S."/>
            <person name="Hu H."/>
            <person name="Boomsma J."/>
            <person name="Zhang G."/>
        </authorList>
    </citation>
    <scope>NUCLEOTIDE SEQUENCE [LARGE SCALE GENOMIC DNA]</scope>
    <source>
        <strain evidence="2">Tsep2-gDNA-1</strain>
        <tissue evidence="2">Whole body</tissue>
    </source>
</reference>
<dbReference type="AlphaFoldDB" id="A0A195FGS4"/>
<protein>
    <submittedName>
        <fullName evidence="2">Uncharacterized protein</fullName>
    </submittedName>
</protein>
<feature type="region of interest" description="Disordered" evidence="1">
    <location>
        <begin position="1"/>
        <end position="24"/>
    </location>
</feature>